<keyword evidence="9 13" id="KW-0093">Biotin biosynthesis</keyword>
<keyword evidence="8 13" id="KW-0949">S-adenosyl-L-methionine</keyword>
<feature type="site" description="Participates in the substrate recognition with KAPA and in a stacking interaction with the adenine ring of SAM" evidence="13">
    <location>
        <position position="10"/>
    </location>
</feature>
<dbReference type="PROSITE" id="PS00600">
    <property type="entry name" value="AA_TRANSFER_CLASS_3"/>
    <property type="match status" value="1"/>
</dbReference>
<dbReference type="SUPFAM" id="SSF53383">
    <property type="entry name" value="PLP-dependent transferases"/>
    <property type="match status" value="1"/>
</dbReference>
<dbReference type="InterPro" id="IPR015422">
    <property type="entry name" value="PyrdxlP-dep_Trfase_small"/>
</dbReference>
<evidence type="ECO:0000256" key="1">
    <source>
        <dbReference type="ARBA" id="ARBA00001933"/>
    </source>
</evidence>
<dbReference type="CDD" id="cd00610">
    <property type="entry name" value="OAT_like"/>
    <property type="match status" value="1"/>
</dbReference>
<keyword evidence="7 13" id="KW-0808">Transferase</keyword>
<feature type="binding site" evidence="13">
    <location>
        <begin position="306"/>
        <end position="307"/>
    </location>
    <ligand>
        <name>pyridoxal 5'-phosphate</name>
        <dbReference type="ChEBI" id="CHEBI:597326"/>
    </ligand>
</feature>
<name>A0A0C1E9Y5_9BACT</name>
<dbReference type="InterPro" id="IPR005815">
    <property type="entry name" value="BioA"/>
</dbReference>
<comment type="subunit">
    <text evidence="4 13">Homodimer.</text>
</comment>
<dbReference type="PATRIC" id="fig|83552.4.peg.854"/>
<dbReference type="InterPro" id="IPR049704">
    <property type="entry name" value="Aminotrans_3_PPA_site"/>
</dbReference>
<evidence type="ECO:0000256" key="4">
    <source>
        <dbReference type="ARBA" id="ARBA00011738"/>
    </source>
</evidence>
<feature type="modified residue" description="N6-(pyridoxal phosphate)lysine" evidence="13">
    <location>
        <position position="271"/>
    </location>
</feature>
<dbReference type="GO" id="GO:0009102">
    <property type="term" value="P:biotin biosynthetic process"/>
    <property type="evidence" value="ECO:0007669"/>
    <property type="project" value="UniProtKB-UniRule"/>
</dbReference>
<feature type="binding site" evidence="13">
    <location>
        <position position="395"/>
    </location>
    <ligand>
        <name>substrate</name>
    </ligand>
</feature>
<sequence length="429" mass="48348">MKNSPIWHPFTQMKNTLSPLKVVKGEGPYLITDEGQKIFDCISSWWVNIHGHAHPRIAEAIYAQALQLEHVIFAGFTHEPAEQVAEMVLDVLPNHFSKVFFSDNGSTAVEVALKLAYQYWRNQGENDRRLFLCFEGSYHGDTLGAMSVGERSLFTSPFQDLLFKVHFVPYPTTHIDDEDIEDKEAKALKAVEDCFLLNPGQYAAVIIEPLVQGAGGMRMCRPQFLEKLQKLVKDYQTLLIYDEVMTGFGRTGEWFACQKAKTSPDLICLAKGLTGGFLPLSLTVCTEEIFAGFLSDDRMKTFFHGHSYTANPLGCAAACASLKLLHESTAIFQQMESHHRGHLKQLQKQHATVKNIRTCGTIAAFDVVTKQADGYLNDIGLKLRESFLREGLLIRPLGNTVYLMPPYCTTHIHLNQIYQTISEELKKIR</sequence>
<dbReference type="GO" id="GO:0005737">
    <property type="term" value="C:cytoplasm"/>
    <property type="evidence" value="ECO:0007669"/>
    <property type="project" value="UniProtKB-SubCell"/>
</dbReference>
<evidence type="ECO:0000256" key="5">
    <source>
        <dbReference type="ARBA" id="ARBA00022490"/>
    </source>
</evidence>
<dbReference type="UniPathway" id="UPA00078">
    <property type="reaction ID" value="UER00160"/>
</dbReference>
<dbReference type="GO" id="GO:0030170">
    <property type="term" value="F:pyridoxal phosphate binding"/>
    <property type="evidence" value="ECO:0007669"/>
    <property type="project" value="UniProtKB-UniRule"/>
</dbReference>
<dbReference type="NCBIfam" id="NF004624">
    <property type="entry name" value="PRK05964.1"/>
    <property type="match status" value="1"/>
</dbReference>
<protein>
    <recommendedName>
        <fullName evidence="13">Adenosylmethionine-8-amino-7-oxononanoate aminotransferase</fullName>
        <ecNumber evidence="13">2.6.1.62</ecNumber>
    </recommendedName>
    <alternativeName>
        <fullName evidence="13">7,8-diamino-pelargonic acid aminotransferase</fullName>
        <shortName evidence="13">DAPA AT</shortName>
        <shortName evidence="13">DAPA aminotransferase</shortName>
    </alternativeName>
    <alternativeName>
        <fullName evidence="13">7,8-diaminononanoate synthase</fullName>
        <shortName evidence="13">DANS</shortName>
    </alternativeName>
    <alternativeName>
        <fullName evidence="13">Diaminopelargonic acid synthase</fullName>
    </alternativeName>
</protein>
<evidence type="ECO:0000256" key="3">
    <source>
        <dbReference type="ARBA" id="ARBA00005063"/>
    </source>
</evidence>
<evidence type="ECO:0000256" key="2">
    <source>
        <dbReference type="ARBA" id="ARBA00004496"/>
    </source>
</evidence>
<dbReference type="InterPro" id="IPR015424">
    <property type="entry name" value="PyrdxlP-dep_Trfase"/>
</dbReference>
<evidence type="ECO:0000256" key="10">
    <source>
        <dbReference type="ARBA" id="ARBA00022898"/>
    </source>
</evidence>
<dbReference type="Gene3D" id="3.90.1150.10">
    <property type="entry name" value="Aspartate Aminotransferase, domain 1"/>
    <property type="match status" value="1"/>
</dbReference>
<accession>A0A0C1E9Y5</accession>
<feature type="binding site" evidence="13">
    <location>
        <position position="271"/>
    </location>
    <ligand>
        <name>substrate</name>
    </ligand>
</feature>
<evidence type="ECO:0000313" key="15">
    <source>
        <dbReference type="Proteomes" id="UP000031307"/>
    </source>
</evidence>
<comment type="catalytic activity">
    <reaction evidence="11 13">
        <text>(8S)-8-amino-7-oxononanoate + S-adenosyl-L-methionine = S-adenosyl-4-methylsulfanyl-2-oxobutanoate + (7R,8S)-7,8-diammoniononanoate</text>
        <dbReference type="Rhea" id="RHEA:16861"/>
        <dbReference type="ChEBI" id="CHEBI:16490"/>
        <dbReference type="ChEBI" id="CHEBI:59789"/>
        <dbReference type="ChEBI" id="CHEBI:149468"/>
        <dbReference type="ChEBI" id="CHEBI:149469"/>
        <dbReference type="EC" id="2.6.1.62"/>
    </reaction>
</comment>
<comment type="caution">
    <text evidence="14">The sequence shown here is derived from an EMBL/GenBank/DDBJ whole genome shotgun (WGS) entry which is preliminary data.</text>
</comment>
<comment type="similarity">
    <text evidence="12 13">Belongs to the class-III pyridoxal-phosphate-dependent aminotransferase family. BioA subfamily.</text>
</comment>
<comment type="function">
    <text evidence="13">Catalyzes the transfer of the alpha-amino group from S-adenosyl-L-methionine (SAM) to 7-keto-8-aminopelargonic acid (KAPA) to form 7,8-diaminopelargonic acid (DAPA). It is the only aminotransferase known to utilize SAM as an amino donor.</text>
</comment>
<dbReference type="Proteomes" id="UP000031307">
    <property type="component" value="Unassembled WGS sequence"/>
</dbReference>
<keyword evidence="6 13" id="KW-0032">Aminotransferase</keyword>
<keyword evidence="10 13" id="KW-0663">Pyridoxal phosphate</keyword>
<evidence type="ECO:0000256" key="9">
    <source>
        <dbReference type="ARBA" id="ARBA00022756"/>
    </source>
</evidence>
<dbReference type="PANTHER" id="PTHR42684:SF3">
    <property type="entry name" value="ADENOSYLMETHIONINE-8-AMINO-7-OXONONANOATE AMINOTRANSFERASE"/>
    <property type="match status" value="1"/>
</dbReference>
<feature type="binding site" evidence="13">
    <location>
        <position position="45"/>
    </location>
    <ligand>
        <name>substrate</name>
    </ligand>
</feature>
<dbReference type="OMA" id="YTMPPYV"/>
<keyword evidence="5 13" id="KW-0963">Cytoplasm</keyword>
<feature type="binding site" evidence="13">
    <location>
        <position position="138"/>
    </location>
    <ligand>
        <name>substrate</name>
    </ligand>
</feature>
<comment type="subcellular location">
    <subcellularLocation>
        <location evidence="2 13">Cytoplasm</location>
    </subcellularLocation>
</comment>
<evidence type="ECO:0000313" key="14">
    <source>
        <dbReference type="EMBL" id="KIA77962.1"/>
    </source>
</evidence>
<dbReference type="GO" id="GO:0004015">
    <property type="term" value="F:adenosylmethionine-8-amino-7-oxononanoate transaminase activity"/>
    <property type="evidence" value="ECO:0007669"/>
    <property type="project" value="UniProtKB-UniRule"/>
</dbReference>
<dbReference type="AlphaFoldDB" id="A0A0C1E9Y5"/>
<dbReference type="HAMAP" id="MF_00834">
    <property type="entry name" value="BioA"/>
    <property type="match status" value="1"/>
</dbReference>
<dbReference type="PANTHER" id="PTHR42684">
    <property type="entry name" value="ADENOSYLMETHIONINE-8-AMINO-7-OXONONANOATE AMINOTRANSFERASE"/>
    <property type="match status" value="1"/>
</dbReference>
<evidence type="ECO:0000256" key="13">
    <source>
        <dbReference type="HAMAP-Rule" id="MF_00834"/>
    </source>
</evidence>
<evidence type="ECO:0000256" key="12">
    <source>
        <dbReference type="ARBA" id="ARBA00060970"/>
    </source>
</evidence>
<organism evidence="14 15">
    <name type="scientific">Parachlamydia acanthamoebae</name>
    <dbReference type="NCBI Taxonomy" id="83552"/>
    <lineage>
        <taxon>Bacteria</taxon>
        <taxon>Pseudomonadati</taxon>
        <taxon>Chlamydiota</taxon>
        <taxon>Chlamydiia</taxon>
        <taxon>Parachlamydiales</taxon>
        <taxon>Parachlamydiaceae</taxon>
        <taxon>Parachlamydia</taxon>
    </lineage>
</organism>
<dbReference type="InterPro" id="IPR015421">
    <property type="entry name" value="PyrdxlP-dep_Trfase_major"/>
</dbReference>
<comment type="pathway">
    <text evidence="3 13">Cofactor biosynthesis; biotin biosynthesis; 7,8-diaminononanoate from 8-amino-7-oxononanoate (SAM route): step 1/1.</text>
</comment>
<dbReference type="PIRSF" id="PIRSF000521">
    <property type="entry name" value="Transaminase_4ab_Lys_Orn"/>
    <property type="match status" value="1"/>
</dbReference>
<dbReference type="InterPro" id="IPR005814">
    <property type="entry name" value="Aminotrans_3"/>
</dbReference>
<dbReference type="NCBIfam" id="TIGR00508">
    <property type="entry name" value="bioA"/>
    <property type="match status" value="1"/>
</dbReference>
<reference evidence="14 15" key="1">
    <citation type="journal article" date="2014" name="Mol. Biol. Evol.">
        <title>Massive expansion of Ubiquitination-related gene families within the Chlamydiae.</title>
        <authorList>
            <person name="Domman D."/>
            <person name="Collingro A."/>
            <person name="Lagkouvardos I."/>
            <person name="Gehre L."/>
            <person name="Weinmaier T."/>
            <person name="Rattei T."/>
            <person name="Subtil A."/>
            <person name="Horn M."/>
        </authorList>
    </citation>
    <scope>NUCLEOTIDE SEQUENCE [LARGE SCALE GENOMIC DNA]</scope>
    <source>
        <strain evidence="14 15">OEW1</strain>
    </source>
</reference>
<evidence type="ECO:0000256" key="8">
    <source>
        <dbReference type="ARBA" id="ARBA00022691"/>
    </source>
</evidence>
<evidence type="ECO:0000256" key="11">
    <source>
        <dbReference type="ARBA" id="ARBA00048449"/>
    </source>
</evidence>
<evidence type="ECO:0000256" key="6">
    <source>
        <dbReference type="ARBA" id="ARBA00022576"/>
    </source>
</evidence>
<dbReference type="RefSeq" id="WP_006340832.1">
    <property type="nucleotide sequence ID" value="NZ_BAWW01000005.1"/>
</dbReference>
<gene>
    <name evidence="13 14" type="primary">bioA</name>
    <name evidence="14" type="ORF">DB43_FG00210</name>
</gene>
<proteinExistence type="inferred from homology"/>
<comment type="cofactor">
    <cofactor evidence="1 13">
        <name>pyridoxal 5'-phosphate</name>
        <dbReference type="ChEBI" id="CHEBI:597326"/>
    </cofactor>
</comment>
<evidence type="ECO:0000256" key="7">
    <source>
        <dbReference type="ARBA" id="ARBA00022679"/>
    </source>
</evidence>
<dbReference type="Gene3D" id="3.40.640.10">
    <property type="entry name" value="Type I PLP-dependent aspartate aminotransferase-like (Major domain)"/>
    <property type="match status" value="1"/>
</dbReference>
<dbReference type="Pfam" id="PF00202">
    <property type="entry name" value="Aminotran_3"/>
    <property type="match status" value="1"/>
</dbReference>
<dbReference type="EMBL" id="JSAM01000051">
    <property type="protein sequence ID" value="KIA77962.1"/>
    <property type="molecule type" value="Genomic_DNA"/>
</dbReference>
<dbReference type="FunFam" id="3.40.640.10:FF:000078">
    <property type="entry name" value="Adenosylmethionine-8-amino-7-oxononanoate aminotransferase"/>
    <property type="match status" value="1"/>
</dbReference>
<feature type="binding site" evidence="13">
    <location>
        <begin position="105"/>
        <end position="106"/>
    </location>
    <ligand>
        <name>pyridoxal 5'-phosphate</name>
        <dbReference type="ChEBI" id="CHEBI:597326"/>
    </ligand>
</feature>
<dbReference type="GO" id="GO:0004141">
    <property type="term" value="F:dethiobiotin synthase activity"/>
    <property type="evidence" value="ECO:0007669"/>
    <property type="project" value="TreeGrafter"/>
</dbReference>
<feature type="binding site" evidence="13">
    <location>
        <position position="305"/>
    </location>
    <ligand>
        <name>substrate</name>
    </ligand>
</feature>
<feature type="binding site" evidence="13">
    <location>
        <position position="242"/>
    </location>
    <ligand>
        <name>pyridoxal 5'-phosphate</name>
        <dbReference type="ChEBI" id="CHEBI:597326"/>
    </ligand>
</feature>
<dbReference type="EC" id="2.6.1.62" evidence="13"/>